<keyword evidence="1" id="KW-0812">Transmembrane</keyword>
<dbReference type="InterPro" id="IPR011044">
    <property type="entry name" value="Quino_amine_DH_bsu"/>
</dbReference>
<dbReference type="EMBL" id="JAVDYG010000001">
    <property type="protein sequence ID" value="MDR7363717.1"/>
    <property type="molecule type" value="Genomic_DNA"/>
</dbReference>
<protein>
    <recommendedName>
        <fullName evidence="4">Esterase-like activity of phytase family protein</fullName>
    </recommendedName>
</protein>
<evidence type="ECO:0008006" key="4">
    <source>
        <dbReference type="Google" id="ProtNLM"/>
    </source>
</evidence>
<organism evidence="2 3">
    <name type="scientific">Nocardioides marmoribigeumensis</name>
    <dbReference type="NCBI Taxonomy" id="433649"/>
    <lineage>
        <taxon>Bacteria</taxon>
        <taxon>Bacillati</taxon>
        <taxon>Actinomycetota</taxon>
        <taxon>Actinomycetes</taxon>
        <taxon>Propionibacteriales</taxon>
        <taxon>Nocardioidaceae</taxon>
        <taxon>Nocardioides</taxon>
    </lineage>
</organism>
<dbReference type="SUPFAM" id="SSF50969">
    <property type="entry name" value="YVTN repeat-like/Quinoprotein amine dehydrogenase"/>
    <property type="match status" value="1"/>
</dbReference>
<evidence type="ECO:0000313" key="2">
    <source>
        <dbReference type="EMBL" id="MDR7363717.1"/>
    </source>
</evidence>
<keyword evidence="1" id="KW-1133">Transmembrane helix</keyword>
<keyword evidence="1" id="KW-0472">Membrane</keyword>
<dbReference type="Proteomes" id="UP001183648">
    <property type="component" value="Unassembled WGS sequence"/>
</dbReference>
<dbReference type="RefSeq" id="WP_310304424.1">
    <property type="nucleotide sequence ID" value="NZ_BAAAPS010000005.1"/>
</dbReference>
<name>A0ABU2BZB4_9ACTN</name>
<accession>A0ABU2BZB4</accession>
<evidence type="ECO:0000256" key="1">
    <source>
        <dbReference type="SAM" id="Phobius"/>
    </source>
</evidence>
<gene>
    <name evidence="2" type="ORF">J2S63_003270</name>
</gene>
<keyword evidence="3" id="KW-1185">Reference proteome</keyword>
<evidence type="ECO:0000313" key="3">
    <source>
        <dbReference type="Proteomes" id="UP001183648"/>
    </source>
</evidence>
<feature type="transmembrane region" description="Helical" evidence="1">
    <location>
        <begin position="293"/>
        <end position="315"/>
    </location>
</feature>
<sequence length="329" mass="35409">MIALALSLALAGPTLTDDLFTLHDPAITESSAVVEVGRGPDHRVLTINDSGDGPVVYVLDPRTGRTVGRSSYDGDAVDVEALAPGLGGEVWVGDIGDNGAVRADVQLYRLPALKDGDREVPSTRYDLVYRGGARDAETLLVQPRTGRVFVVSKSFFGGKVYAAPRDLRADRPNQLVPVGPAPAVVTDGAFFPDGRHVVLRDYSRAYVLDTTRLPWRRVDSFELPDQPQGEGVAVRRGGRSLLVSTEGEAQPVQVVPVPARVLAELEPPTPTSTPQVRDEEQPSRLEALTQDGAVPWTLVGGIVGVCALLGLGFRLRRVRAARRRSRSTR</sequence>
<reference evidence="2 3" key="1">
    <citation type="submission" date="2023-07" db="EMBL/GenBank/DDBJ databases">
        <title>Sequencing the genomes of 1000 actinobacteria strains.</title>
        <authorList>
            <person name="Klenk H.-P."/>
        </authorList>
    </citation>
    <scope>NUCLEOTIDE SEQUENCE [LARGE SCALE GENOMIC DNA]</scope>
    <source>
        <strain evidence="2 3">DSM 19426</strain>
    </source>
</reference>
<comment type="caution">
    <text evidence="2">The sequence shown here is derived from an EMBL/GenBank/DDBJ whole genome shotgun (WGS) entry which is preliminary data.</text>
</comment>
<proteinExistence type="predicted"/>